<dbReference type="OrthoDB" id="39175at2759"/>
<accession>A0A137PEC4</accession>
<dbReference type="AlphaFoldDB" id="A0A137PEC4"/>
<evidence type="ECO:0000313" key="3">
    <source>
        <dbReference type="Proteomes" id="UP000070444"/>
    </source>
</evidence>
<keyword evidence="3" id="KW-1185">Reference proteome</keyword>
<organism evidence="2 3">
    <name type="scientific">Conidiobolus coronatus (strain ATCC 28846 / CBS 209.66 / NRRL 28638)</name>
    <name type="common">Delacroixia coronata</name>
    <dbReference type="NCBI Taxonomy" id="796925"/>
    <lineage>
        <taxon>Eukaryota</taxon>
        <taxon>Fungi</taxon>
        <taxon>Fungi incertae sedis</taxon>
        <taxon>Zoopagomycota</taxon>
        <taxon>Entomophthoromycotina</taxon>
        <taxon>Entomophthoromycetes</taxon>
        <taxon>Entomophthorales</taxon>
        <taxon>Ancylistaceae</taxon>
        <taxon>Conidiobolus</taxon>
    </lineage>
</organism>
<dbReference type="InterPro" id="IPR036864">
    <property type="entry name" value="Zn2-C6_fun-type_DNA-bd_sf"/>
</dbReference>
<feature type="domain" description="Zn(2)-C6 fungal-type" evidence="1">
    <location>
        <begin position="38"/>
        <end position="68"/>
    </location>
</feature>
<sequence length="244" mass="27529">MSIENMDQSSIIVTSFIQLKLKAMKCSVKSNQKTSKIPCDGCKGHHIKCDKNLEGCANCSRRGISCTYLISRKRRGPKTKVESMMKLLECLNSTNQSSVVTTDQFASTISFDSEVSQCLDLHSSGVSSPMQTTPKFSDDMKMVQDAPVDLKVGYQDIYSFPLFDTNMYNLNLPLPQDLSTFEPSLTIPALQDCYYSCNNDDLNNSCLYSQLNESQFQLMNNLDQNLHNYFEPGYSQSFSNSIYY</sequence>
<dbReference type="GO" id="GO:0008270">
    <property type="term" value="F:zinc ion binding"/>
    <property type="evidence" value="ECO:0007669"/>
    <property type="project" value="InterPro"/>
</dbReference>
<dbReference type="InterPro" id="IPR001138">
    <property type="entry name" value="Zn2Cys6_DnaBD"/>
</dbReference>
<name>A0A137PEC4_CONC2</name>
<protein>
    <recommendedName>
        <fullName evidence="1">Zn(2)-C6 fungal-type domain-containing protein</fullName>
    </recommendedName>
</protein>
<dbReference type="PROSITE" id="PS50048">
    <property type="entry name" value="ZN2_CY6_FUNGAL_2"/>
    <property type="match status" value="1"/>
</dbReference>
<gene>
    <name evidence="2" type="ORF">CONCODRAFT_3769</name>
</gene>
<evidence type="ECO:0000313" key="2">
    <source>
        <dbReference type="EMBL" id="KXN73291.1"/>
    </source>
</evidence>
<dbReference type="Proteomes" id="UP000070444">
    <property type="component" value="Unassembled WGS sequence"/>
</dbReference>
<dbReference type="Gene3D" id="4.10.240.10">
    <property type="entry name" value="Zn(2)-C6 fungal-type DNA-binding domain"/>
    <property type="match status" value="1"/>
</dbReference>
<dbReference type="CDD" id="cd00067">
    <property type="entry name" value="GAL4"/>
    <property type="match status" value="1"/>
</dbReference>
<dbReference type="SUPFAM" id="SSF57701">
    <property type="entry name" value="Zn2/Cys6 DNA-binding domain"/>
    <property type="match status" value="1"/>
</dbReference>
<dbReference type="GO" id="GO:0000981">
    <property type="term" value="F:DNA-binding transcription factor activity, RNA polymerase II-specific"/>
    <property type="evidence" value="ECO:0007669"/>
    <property type="project" value="InterPro"/>
</dbReference>
<reference evidence="2 3" key="1">
    <citation type="journal article" date="2015" name="Genome Biol. Evol.">
        <title>Phylogenomic analyses indicate that early fungi evolved digesting cell walls of algal ancestors of land plants.</title>
        <authorList>
            <person name="Chang Y."/>
            <person name="Wang S."/>
            <person name="Sekimoto S."/>
            <person name="Aerts A.L."/>
            <person name="Choi C."/>
            <person name="Clum A."/>
            <person name="LaButti K.M."/>
            <person name="Lindquist E.A."/>
            <person name="Yee Ngan C."/>
            <person name="Ohm R.A."/>
            <person name="Salamov A.A."/>
            <person name="Grigoriev I.V."/>
            <person name="Spatafora J.W."/>
            <person name="Berbee M.L."/>
        </authorList>
    </citation>
    <scope>NUCLEOTIDE SEQUENCE [LARGE SCALE GENOMIC DNA]</scope>
    <source>
        <strain evidence="2 3">NRRL 28638</strain>
    </source>
</reference>
<dbReference type="PROSITE" id="PS00463">
    <property type="entry name" value="ZN2_CY6_FUNGAL_1"/>
    <property type="match status" value="1"/>
</dbReference>
<evidence type="ECO:0000259" key="1">
    <source>
        <dbReference type="PROSITE" id="PS50048"/>
    </source>
</evidence>
<proteinExistence type="predicted"/>
<dbReference type="Pfam" id="PF00172">
    <property type="entry name" value="Zn_clus"/>
    <property type="match status" value="1"/>
</dbReference>
<dbReference type="EMBL" id="KQ964439">
    <property type="protein sequence ID" value="KXN73291.1"/>
    <property type="molecule type" value="Genomic_DNA"/>
</dbReference>
<dbReference type="SMART" id="SM00066">
    <property type="entry name" value="GAL4"/>
    <property type="match status" value="1"/>
</dbReference>